<dbReference type="Proteomes" id="UP000886595">
    <property type="component" value="Unassembled WGS sequence"/>
</dbReference>
<feature type="compositionally biased region" description="Basic residues" evidence="1">
    <location>
        <begin position="12"/>
        <end position="34"/>
    </location>
</feature>
<comment type="caution">
    <text evidence="2">The sequence shown here is derived from an EMBL/GenBank/DDBJ whole genome shotgun (WGS) entry which is preliminary data.</text>
</comment>
<name>A0A8X7RGM2_BRACI</name>
<feature type="compositionally biased region" description="Polar residues" evidence="1">
    <location>
        <begin position="1"/>
        <end position="11"/>
    </location>
</feature>
<organism evidence="2 3">
    <name type="scientific">Brassica carinata</name>
    <name type="common">Ethiopian mustard</name>
    <name type="synonym">Abyssinian cabbage</name>
    <dbReference type="NCBI Taxonomy" id="52824"/>
    <lineage>
        <taxon>Eukaryota</taxon>
        <taxon>Viridiplantae</taxon>
        <taxon>Streptophyta</taxon>
        <taxon>Embryophyta</taxon>
        <taxon>Tracheophyta</taxon>
        <taxon>Spermatophyta</taxon>
        <taxon>Magnoliopsida</taxon>
        <taxon>eudicotyledons</taxon>
        <taxon>Gunneridae</taxon>
        <taxon>Pentapetalae</taxon>
        <taxon>rosids</taxon>
        <taxon>malvids</taxon>
        <taxon>Brassicales</taxon>
        <taxon>Brassicaceae</taxon>
        <taxon>Brassiceae</taxon>
        <taxon>Brassica</taxon>
    </lineage>
</organism>
<accession>A0A8X7RGM2</accession>
<evidence type="ECO:0000256" key="1">
    <source>
        <dbReference type="SAM" id="MobiDB-lite"/>
    </source>
</evidence>
<protein>
    <submittedName>
        <fullName evidence="2">Uncharacterized protein</fullName>
    </submittedName>
</protein>
<feature type="region of interest" description="Disordered" evidence="1">
    <location>
        <begin position="1"/>
        <end position="80"/>
    </location>
</feature>
<reference evidence="2 3" key="1">
    <citation type="submission" date="2020-02" db="EMBL/GenBank/DDBJ databases">
        <authorList>
            <person name="Ma Q."/>
            <person name="Huang Y."/>
            <person name="Song X."/>
            <person name="Pei D."/>
        </authorList>
    </citation>
    <scope>NUCLEOTIDE SEQUENCE [LARGE SCALE GENOMIC DNA]</scope>
    <source>
        <strain evidence="2">Sxm20200214</strain>
        <tissue evidence="2">Leaf</tissue>
    </source>
</reference>
<evidence type="ECO:0000313" key="2">
    <source>
        <dbReference type="EMBL" id="KAG2286525.1"/>
    </source>
</evidence>
<dbReference type="AlphaFoldDB" id="A0A8X7RGM2"/>
<dbReference type="EMBL" id="JAAMPC010000010">
    <property type="protein sequence ID" value="KAG2286525.1"/>
    <property type="molecule type" value="Genomic_DNA"/>
</dbReference>
<keyword evidence="3" id="KW-1185">Reference proteome</keyword>
<evidence type="ECO:0000313" key="3">
    <source>
        <dbReference type="Proteomes" id="UP000886595"/>
    </source>
</evidence>
<proteinExistence type="predicted"/>
<gene>
    <name evidence="2" type="ORF">Bca52824_046129</name>
</gene>
<feature type="compositionally biased region" description="Polar residues" evidence="1">
    <location>
        <begin position="70"/>
        <end position="80"/>
    </location>
</feature>
<sequence>MTITLARGTTSKNRRLPKHHTRKLHPTRFVRTPHRTPTSKESSELVIGLTASPSSHKNQPQPPILRIRRQQLTTTAEVDD</sequence>